<evidence type="ECO:0000256" key="2">
    <source>
        <dbReference type="SAM" id="Phobius"/>
    </source>
</evidence>
<dbReference type="InterPro" id="IPR050922">
    <property type="entry name" value="LytR/CpsA/Psr_CW_biosynth"/>
</dbReference>
<keyword evidence="2" id="KW-1133">Transmembrane helix</keyword>
<sequence>MVQDKKKRRHSKRKKTILEIGLIVIFLALAGVGAYAGRIYYDVNHTAQSVYKKKNKSIKNLRGQQAIHLDGQKPFSILLLGTDTGALGRKEQGRTDSMILATVNPQTKQTKMLSIARDSRVKIARTNKLAKINSAYEYGGVSNVINTVQNFLDVPVDYYVLLNMRGIEQLVSAVGGVKVNNKFTFNYEGKHFPKGVIYLNGSDALKYSRMRYSDPDNDFGRQRRQQQIIQAVLRKAVSLNMLTHYNEFLTAMQDNLQTNLTLKDVLSIQKKYRKALNFQTLQLRGHGQMIDGQSYQVMDAHEVSAVTQTLKQQLNLK</sequence>
<feature type="domain" description="Cell envelope-related transcriptional attenuator" evidence="3">
    <location>
        <begin position="94"/>
        <end position="236"/>
    </location>
</feature>
<evidence type="ECO:0000313" key="5">
    <source>
        <dbReference type="Proteomes" id="UP000033558"/>
    </source>
</evidence>
<comment type="similarity">
    <text evidence="1">Belongs to the LytR/CpsA/Psr (LCP) family.</text>
</comment>
<feature type="transmembrane region" description="Helical" evidence="2">
    <location>
        <begin position="20"/>
        <end position="41"/>
    </location>
</feature>
<keyword evidence="5" id="KW-1185">Reference proteome</keyword>
<dbReference type="Pfam" id="PF03816">
    <property type="entry name" value="LytR_cpsA_psr"/>
    <property type="match status" value="1"/>
</dbReference>
<name>A0A0F4LTT0_9LACO</name>
<dbReference type="OrthoDB" id="27330at2"/>
<dbReference type="Proteomes" id="UP000033558">
    <property type="component" value="Unassembled WGS sequence"/>
</dbReference>
<protein>
    <submittedName>
        <fullName evidence="4">Cell envelope-related function transcriptional attenuator common domain protein</fullName>
    </submittedName>
</protein>
<evidence type="ECO:0000256" key="1">
    <source>
        <dbReference type="ARBA" id="ARBA00006068"/>
    </source>
</evidence>
<evidence type="ECO:0000313" key="4">
    <source>
        <dbReference type="EMBL" id="KJY60946.1"/>
    </source>
</evidence>
<keyword evidence="2" id="KW-0472">Membrane</keyword>
<dbReference type="PANTHER" id="PTHR33392:SF6">
    <property type="entry name" value="POLYISOPRENYL-TEICHOIC ACID--PEPTIDOGLYCAN TEICHOIC ACID TRANSFERASE TAGU"/>
    <property type="match status" value="1"/>
</dbReference>
<accession>A0A0F4LTT0</accession>
<dbReference type="InterPro" id="IPR004474">
    <property type="entry name" value="LytR_CpsA_psr"/>
</dbReference>
<proteinExistence type="inferred from homology"/>
<organism evidence="4 5">
    <name type="scientific">Bombilactobacillus mellifer</name>
    <dbReference type="NCBI Taxonomy" id="1218492"/>
    <lineage>
        <taxon>Bacteria</taxon>
        <taxon>Bacillati</taxon>
        <taxon>Bacillota</taxon>
        <taxon>Bacilli</taxon>
        <taxon>Lactobacillales</taxon>
        <taxon>Lactobacillaceae</taxon>
        <taxon>Bombilactobacillus</taxon>
    </lineage>
</organism>
<dbReference type="PANTHER" id="PTHR33392">
    <property type="entry name" value="POLYISOPRENYL-TEICHOIC ACID--PEPTIDOGLYCAN TEICHOIC ACID TRANSFERASE TAGU"/>
    <property type="match status" value="1"/>
</dbReference>
<reference evidence="4 5" key="1">
    <citation type="submission" date="2015-01" db="EMBL/GenBank/DDBJ databases">
        <title>Comparative genomics of the lactic acid bacteria isolated from the honey bee gut.</title>
        <authorList>
            <person name="Ellegaard K.M."/>
            <person name="Tamarit D."/>
            <person name="Javelind E."/>
            <person name="Olofsson T."/>
            <person name="Andersson S.G."/>
            <person name="Vasquez A."/>
        </authorList>
    </citation>
    <scope>NUCLEOTIDE SEQUENCE [LARGE SCALE GENOMIC DNA]</scope>
    <source>
        <strain evidence="4 5">Bin4</strain>
    </source>
</reference>
<gene>
    <name evidence="4" type="primary">lytR</name>
    <name evidence="4" type="ORF">JG30_11340</name>
</gene>
<dbReference type="EMBL" id="JXJQ01000009">
    <property type="protein sequence ID" value="KJY60946.1"/>
    <property type="molecule type" value="Genomic_DNA"/>
</dbReference>
<dbReference type="AlphaFoldDB" id="A0A0F4LTT0"/>
<dbReference type="HOGENOM" id="CLU_016455_2_2_9"/>
<dbReference type="STRING" id="1218492.JG30_11340"/>
<dbReference type="Gene3D" id="3.40.630.190">
    <property type="entry name" value="LCP protein"/>
    <property type="match status" value="1"/>
</dbReference>
<dbReference type="RefSeq" id="WP_046317285.1">
    <property type="nucleotide sequence ID" value="NZ_JBHSZT010000010.1"/>
</dbReference>
<dbReference type="PATRIC" id="fig|1218492.5.peg.1278"/>
<evidence type="ECO:0000259" key="3">
    <source>
        <dbReference type="Pfam" id="PF03816"/>
    </source>
</evidence>
<keyword evidence="2" id="KW-0812">Transmembrane</keyword>
<dbReference type="NCBIfam" id="TIGR00350">
    <property type="entry name" value="lytR_cpsA_psr"/>
    <property type="match status" value="1"/>
</dbReference>
<comment type="caution">
    <text evidence="4">The sequence shown here is derived from an EMBL/GenBank/DDBJ whole genome shotgun (WGS) entry which is preliminary data.</text>
</comment>